<keyword evidence="2" id="KW-0813">Transport</keyword>
<evidence type="ECO:0000313" key="8">
    <source>
        <dbReference type="EMBL" id="CAD7629631.1"/>
    </source>
</evidence>
<evidence type="ECO:0000256" key="2">
    <source>
        <dbReference type="ARBA" id="ARBA00022448"/>
    </source>
</evidence>
<dbReference type="InterPro" id="IPR019321">
    <property type="entry name" value="Nucleoporin_Nup88"/>
</dbReference>
<evidence type="ECO:0000256" key="7">
    <source>
        <dbReference type="ARBA" id="ARBA00023242"/>
    </source>
</evidence>
<evidence type="ECO:0000256" key="4">
    <source>
        <dbReference type="ARBA" id="ARBA00022927"/>
    </source>
</evidence>
<dbReference type="GO" id="GO:0006606">
    <property type="term" value="P:protein import into nucleus"/>
    <property type="evidence" value="ECO:0007669"/>
    <property type="project" value="TreeGrafter"/>
</dbReference>
<comment type="subcellular location">
    <subcellularLocation>
        <location evidence="1">Nucleus</location>
        <location evidence="1">Nuclear pore complex</location>
    </subcellularLocation>
</comment>
<keyword evidence="4" id="KW-0653">Protein transport</keyword>
<keyword evidence="5" id="KW-0811">Translocation</keyword>
<organism evidence="8">
    <name type="scientific">Medioppia subpectinata</name>
    <dbReference type="NCBI Taxonomy" id="1979941"/>
    <lineage>
        <taxon>Eukaryota</taxon>
        <taxon>Metazoa</taxon>
        <taxon>Ecdysozoa</taxon>
        <taxon>Arthropoda</taxon>
        <taxon>Chelicerata</taxon>
        <taxon>Arachnida</taxon>
        <taxon>Acari</taxon>
        <taxon>Acariformes</taxon>
        <taxon>Sarcoptiformes</taxon>
        <taxon>Oribatida</taxon>
        <taxon>Brachypylina</taxon>
        <taxon>Oppioidea</taxon>
        <taxon>Oppiidae</taxon>
        <taxon>Medioppia</taxon>
    </lineage>
</organism>
<evidence type="ECO:0000256" key="6">
    <source>
        <dbReference type="ARBA" id="ARBA00023132"/>
    </source>
</evidence>
<dbReference type="GO" id="GO:0000056">
    <property type="term" value="P:ribosomal small subunit export from nucleus"/>
    <property type="evidence" value="ECO:0007669"/>
    <property type="project" value="InterPro"/>
</dbReference>
<proteinExistence type="predicted"/>
<dbReference type="GO" id="GO:0006406">
    <property type="term" value="P:mRNA export from nucleus"/>
    <property type="evidence" value="ECO:0007669"/>
    <property type="project" value="TreeGrafter"/>
</dbReference>
<keyword evidence="7" id="KW-0539">Nucleus</keyword>
<dbReference type="PANTHER" id="PTHR13257">
    <property type="entry name" value="NUCLEOPORIN NUP84-RELATED"/>
    <property type="match status" value="1"/>
</dbReference>
<reference evidence="8" key="1">
    <citation type="submission" date="2020-11" db="EMBL/GenBank/DDBJ databases">
        <authorList>
            <person name="Tran Van P."/>
        </authorList>
    </citation>
    <scope>NUCLEOTIDE SEQUENCE</scope>
</reference>
<name>A0A7R9KUP7_9ACAR</name>
<dbReference type="Proteomes" id="UP000759131">
    <property type="component" value="Unassembled WGS sequence"/>
</dbReference>
<accession>A0A7R9KUP7</accession>
<dbReference type="Pfam" id="PF10168">
    <property type="entry name" value="Nup88"/>
    <property type="match status" value="1"/>
</dbReference>
<dbReference type="PANTHER" id="PTHR13257:SF0">
    <property type="entry name" value="NUCLEAR PORE COMPLEX PROTEIN NUP88"/>
    <property type="match status" value="1"/>
</dbReference>
<dbReference type="GO" id="GO:0005643">
    <property type="term" value="C:nuclear pore"/>
    <property type="evidence" value="ECO:0007669"/>
    <property type="project" value="UniProtKB-SubCell"/>
</dbReference>
<evidence type="ECO:0000256" key="5">
    <source>
        <dbReference type="ARBA" id="ARBA00023010"/>
    </source>
</evidence>
<dbReference type="InterPro" id="IPR037700">
    <property type="entry name" value="NUP88/NUP82"/>
</dbReference>
<sequence length="564" mass="63053">MSARWHPNSPQQHIVLLINDNSLRIFDIHEEETPIQVIDLSATADTNTSIPHFGVSAFAASLGDNAVSFDFGPTISKCYDVEPSTVTSADECLTPIYVLRGNGDVLLVYSSLKYPYVSNNVFGPLTMRPPAEDNYGADACSIVCLDCVPPVLVIATCFGVIHHCIALDGDNELDSKHTLLPQPTLYVYETIELSLSLTTSPDSVQDMSCTLTLHKDNMIPMRYFCSHSCGLHAISFPFVSQLKSKDEKQFREEESIVEHLICTKPIAGGNESVDDRDVSIVPLGVGIGVQNGYTFVLVMLSSGELIGRRLTPTYIAHIFDEENNGLEDLESNILSDISVPKVDFNEYIKQLLKRNASVPLLKSKEPTNKELSHNLELVLTATDTLKTEYIKRYDLVANAIEKRAKVLSTDKEIQLKELNKCLSEKDSIMNALIVLVDKYDKTKECQELLTERINKVLECLQFKRPELSGPEIQLRDELNLIRERVSAHRIQLQQIQVKCTYQTQHNLPIVDSTQHTSQKGSHLTHKPIPTPNQIKGIKDMLTNQGQLVAELVQSLNKLNKNEIE</sequence>
<gene>
    <name evidence="8" type="ORF">OSB1V03_LOCUS10046</name>
</gene>
<evidence type="ECO:0000313" key="9">
    <source>
        <dbReference type="Proteomes" id="UP000759131"/>
    </source>
</evidence>
<dbReference type="AlphaFoldDB" id="A0A7R9KUP7"/>
<keyword evidence="3" id="KW-0509">mRNA transport</keyword>
<dbReference type="EMBL" id="CAJPIZ010007092">
    <property type="protein sequence ID" value="CAG2110061.1"/>
    <property type="molecule type" value="Genomic_DNA"/>
</dbReference>
<dbReference type="OrthoDB" id="341482at2759"/>
<evidence type="ECO:0000256" key="3">
    <source>
        <dbReference type="ARBA" id="ARBA00022816"/>
    </source>
</evidence>
<evidence type="ECO:0000256" key="1">
    <source>
        <dbReference type="ARBA" id="ARBA00004567"/>
    </source>
</evidence>
<dbReference type="EMBL" id="OC861667">
    <property type="protein sequence ID" value="CAD7629631.1"/>
    <property type="molecule type" value="Genomic_DNA"/>
</dbReference>
<dbReference type="GO" id="GO:0000055">
    <property type="term" value="P:ribosomal large subunit export from nucleus"/>
    <property type="evidence" value="ECO:0007669"/>
    <property type="project" value="InterPro"/>
</dbReference>
<dbReference type="GO" id="GO:0017056">
    <property type="term" value="F:structural constituent of nuclear pore"/>
    <property type="evidence" value="ECO:0007669"/>
    <property type="project" value="InterPro"/>
</dbReference>
<keyword evidence="6" id="KW-0906">Nuclear pore complex</keyword>
<keyword evidence="9" id="KW-1185">Reference proteome</keyword>
<evidence type="ECO:0008006" key="10">
    <source>
        <dbReference type="Google" id="ProtNLM"/>
    </source>
</evidence>
<protein>
    <recommendedName>
        <fullName evidence="10">Nuclear pore complex protein Nup88</fullName>
    </recommendedName>
</protein>